<dbReference type="EMBL" id="MU001757">
    <property type="protein sequence ID" value="KAF2799849.1"/>
    <property type="molecule type" value="Genomic_DNA"/>
</dbReference>
<gene>
    <name evidence="3" type="ORF">K505DRAFT_320892</name>
</gene>
<dbReference type="GO" id="GO:0004777">
    <property type="term" value="F:succinate-semialdehyde dehydrogenase (NAD+) activity"/>
    <property type="evidence" value="ECO:0007669"/>
    <property type="project" value="TreeGrafter"/>
</dbReference>
<evidence type="ECO:0000313" key="3">
    <source>
        <dbReference type="EMBL" id="KAF2799849.1"/>
    </source>
</evidence>
<keyword evidence="1" id="KW-0560">Oxidoreductase</keyword>
<dbReference type="InterPro" id="IPR016161">
    <property type="entry name" value="Ald_DH/histidinol_DH"/>
</dbReference>
<dbReference type="GO" id="GO:0009450">
    <property type="term" value="P:gamma-aminobutyric acid catabolic process"/>
    <property type="evidence" value="ECO:0007669"/>
    <property type="project" value="TreeGrafter"/>
</dbReference>
<dbReference type="InterPro" id="IPR050740">
    <property type="entry name" value="Aldehyde_DH_Superfamily"/>
</dbReference>
<evidence type="ECO:0000259" key="2">
    <source>
        <dbReference type="Pfam" id="PF00171"/>
    </source>
</evidence>
<dbReference type="Proteomes" id="UP000799757">
    <property type="component" value="Unassembled WGS sequence"/>
</dbReference>
<organism evidence="3 4">
    <name type="scientific">Melanomma pulvis-pyrius CBS 109.77</name>
    <dbReference type="NCBI Taxonomy" id="1314802"/>
    <lineage>
        <taxon>Eukaryota</taxon>
        <taxon>Fungi</taxon>
        <taxon>Dikarya</taxon>
        <taxon>Ascomycota</taxon>
        <taxon>Pezizomycotina</taxon>
        <taxon>Dothideomycetes</taxon>
        <taxon>Pleosporomycetidae</taxon>
        <taxon>Pleosporales</taxon>
        <taxon>Melanommataceae</taxon>
        <taxon>Melanomma</taxon>
    </lineage>
</organism>
<dbReference type="InterPro" id="IPR015590">
    <property type="entry name" value="Aldehyde_DH_dom"/>
</dbReference>
<evidence type="ECO:0000256" key="1">
    <source>
        <dbReference type="ARBA" id="ARBA00023002"/>
    </source>
</evidence>
<dbReference type="PANTHER" id="PTHR43353:SF6">
    <property type="entry name" value="CYTOPLASMIC ALDEHYDE DEHYDROGENASE (EUROFUNG)"/>
    <property type="match status" value="1"/>
</dbReference>
<dbReference type="InterPro" id="IPR016162">
    <property type="entry name" value="Ald_DH_N"/>
</dbReference>
<dbReference type="Gene3D" id="3.40.605.10">
    <property type="entry name" value="Aldehyde Dehydrogenase, Chain A, domain 1"/>
    <property type="match status" value="1"/>
</dbReference>
<dbReference type="InterPro" id="IPR016163">
    <property type="entry name" value="Ald_DH_C"/>
</dbReference>
<evidence type="ECO:0000313" key="4">
    <source>
        <dbReference type="Proteomes" id="UP000799757"/>
    </source>
</evidence>
<accession>A0A6A6XTX2</accession>
<proteinExistence type="predicted"/>
<dbReference type="OrthoDB" id="310895at2759"/>
<name>A0A6A6XTX2_9PLEO</name>
<sequence length="498" mass="52444">MVLVAYSEAPENLPVVPLWISGSAFPIDSPTSLFPVVSSVKDTPIHHAVSVSPSSAVLAADAAATAFRTWRRTAPSHRRSLLLKAADVLERRGKEIMEAQIAETSCPPQFAGFNIKAGVEYVREIAAASSELRGTVPQRAADPSGNESGGLTIVVREPVGVVLVIPPWNGAVILPLRAISMALAAGCTVVVKASELCPLTHHTLVSCFEEAGIPAGVLNVIQARREDAAPVVEALVSHKAIRKVDFIGSAAVGSKIGQVCAKYLKPILMELGGKGPAVVLEDADLAKTAGLCAMGAIVDHGQLCFSTERIIVHKAIYSQFVPLLTAAMSKIPSAGNAVTRQSAIHAHDVLVDAQSKGAEFLVGGPEYLTETSLKPTLVTKISRDARIRDEETFGPSASVYMAEDDDDAIALANDSAYGLNAAVHSQSWEHAFNVASQLEYGQVHVNDMTSTDSPGCPIRGVKGSGWGQSNSIWGIHEFSIEKSIAFHSSGGLSFLAGH</sequence>
<dbReference type="Gene3D" id="3.40.309.10">
    <property type="entry name" value="Aldehyde Dehydrogenase, Chain A, domain 2"/>
    <property type="match status" value="1"/>
</dbReference>
<keyword evidence="4" id="KW-1185">Reference proteome</keyword>
<dbReference type="Pfam" id="PF00171">
    <property type="entry name" value="Aldedh"/>
    <property type="match status" value="1"/>
</dbReference>
<protein>
    <submittedName>
        <fullName evidence="3">ALDH-like protein</fullName>
    </submittedName>
</protein>
<reference evidence="3" key="1">
    <citation type="journal article" date="2020" name="Stud. Mycol.">
        <title>101 Dothideomycetes genomes: a test case for predicting lifestyles and emergence of pathogens.</title>
        <authorList>
            <person name="Haridas S."/>
            <person name="Albert R."/>
            <person name="Binder M."/>
            <person name="Bloem J."/>
            <person name="Labutti K."/>
            <person name="Salamov A."/>
            <person name="Andreopoulos B."/>
            <person name="Baker S."/>
            <person name="Barry K."/>
            <person name="Bills G."/>
            <person name="Bluhm B."/>
            <person name="Cannon C."/>
            <person name="Castanera R."/>
            <person name="Culley D."/>
            <person name="Daum C."/>
            <person name="Ezra D."/>
            <person name="Gonzalez J."/>
            <person name="Henrissat B."/>
            <person name="Kuo A."/>
            <person name="Liang C."/>
            <person name="Lipzen A."/>
            <person name="Lutzoni F."/>
            <person name="Magnuson J."/>
            <person name="Mondo S."/>
            <person name="Nolan M."/>
            <person name="Ohm R."/>
            <person name="Pangilinan J."/>
            <person name="Park H.-J."/>
            <person name="Ramirez L."/>
            <person name="Alfaro M."/>
            <person name="Sun H."/>
            <person name="Tritt A."/>
            <person name="Yoshinaga Y."/>
            <person name="Zwiers L.-H."/>
            <person name="Turgeon B."/>
            <person name="Goodwin S."/>
            <person name="Spatafora J."/>
            <person name="Crous P."/>
            <person name="Grigoriev I."/>
        </authorList>
    </citation>
    <scope>NUCLEOTIDE SEQUENCE</scope>
    <source>
        <strain evidence="3">CBS 109.77</strain>
    </source>
</reference>
<dbReference type="PANTHER" id="PTHR43353">
    <property type="entry name" value="SUCCINATE-SEMIALDEHYDE DEHYDROGENASE, MITOCHONDRIAL"/>
    <property type="match status" value="1"/>
</dbReference>
<dbReference type="SUPFAM" id="SSF53720">
    <property type="entry name" value="ALDH-like"/>
    <property type="match status" value="1"/>
</dbReference>
<feature type="domain" description="Aldehyde dehydrogenase" evidence="2">
    <location>
        <begin position="33"/>
        <end position="483"/>
    </location>
</feature>
<dbReference type="AlphaFoldDB" id="A0A6A6XTX2"/>